<reference evidence="1 2" key="1">
    <citation type="submission" date="2015-01" db="EMBL/GenBank/DDBJ databases">
        <title>Lifestyle Evolution in Cyanobacterial Symbionts of Sponges.</title>
        <authorList>
            <person name="Burgsdorf I."/>
            <person name="Slaby B.M."/>
            <person name="Handley K.M."/>
            <person name="Haber M."/>
            <person name="Blom J."/>
            <person name="Marshall C.W."/>
            <person name="Gilbert J.A."/>
            <person name="Hentschel U."/>
            <person name="Steindler L."/>
        </authorList>
    </citation>
    <scope>NUCLEOTIDE SEQUENCE [LARGE SCALE GENOMIC DNA]</scope>
    <source>
        <strain evidence="1">SP3</strain>
    </source>
</reference>
<dbReference type="Pfam" id="PF01075">
    <property type="entry name" value="Glyco_transf_9"/>
    <property type="match status" value="1"/>
</dbReference>
<evidence type="ECO:0000313" key="1">
    <source>
        <dbReference type="EMBL" id="KKZ10461.1"/>
    </source>
</evidence>
<gene>
    <name evidence="1" type="ORF">TE42_10045</name>
</gene>
<dbReference type="PATRIC" id="fig|1604020.3.peg.2607"/>
<comment type="caution">
    <text evidence="1">The sequence shown here is derived from an EMBL/GenBank/DDBJ whole genome shotgun (WGS) entry which is preliminary data.</text>
</comment>
<dbReference type="InterPro" id="IPR002201">
    <property type="entry name" value="Glyco_trans_9"/>
</dbReference>
<proteinExistence type="predicted"/>
<dbReference type="Proteomes" id="UP000035067">
    <property type="component" value="Unassembled WGS sequence"/>
</dbReference>
<feature type="non-terminal residue" evidence="1">
    <location>
        <position position="1"/>
    </location>
</feature>
<sequence length="134" mass="15289">TVTLLSLQKGDGSEQLADCSFRHHFVGCQEEINQTWDFVETAAMIANCHLVITSDTAVAHLAAGMGHPTWLLLTKAAEWRWGREGEHTFWYPSMRLFRQREQGNWPEVMERVATALEVLLSHPEETDHQDLQST</sequence>
<dbReference type="Gene3D" id="3.40.50.2000">
    <property type="entry name" value="Glycogen Phosphorylase B"/>
    <property type="match status" value="1"/>
</dbReference>
<name>A0A0G2HIY6_9SYNE</name>
<dbReference type="EMBL" id="JXQG01000090">
    <property type="protein sequence ID" value="KKZ10461.1"/>
    <property type="molecule type" value="Genomic_DNA"/>
</dbReference>
<dbReference type="GO" id="GO:0016757">
    <property type="term" value="F:glycosyltransferase activity"/>
    <property type="evidence" value="ECO:0007669"/>
    <property type="project" value="InterPro"/>
</dbReference>
<organism evidence="1 2">
    <name type="scientific">Candidatus Synechococcus spongiarum SP3</name>
    <dbReference type="NCBI Taxonomy" id="1604020"/>
    <lineage>
        <taxon>Bacteria</taxon>
        <taxon>Bacillati</taxon>
        <taxon>Cyanobacteriota</taxon>
        <taxon>Cyanophyceae</taxon>
        <taxon>Synechococcales</taxon>
        <taxon>Synechococcaceae</taxon>
        <taxon>Synechococcus</taxon>
    </lineage>
</organism>
<evidence type="ECO:0008006" key="3">
    <source>
        <dbReference type="Google" id="ProtNLM"/>
    </source>
</evidence>
<accession>A0A0G2HIY6</accession>
<evidence type="ECO:0000313" key="2">
    <source>
        <dbReference type="Proteomes" id="UP000035067"/>
    </source>
</evidence>
<dbReference type="SUPFAM" id="SSF53756">
    <property type="entry name" value="UDP-Glycosyltransferase/glycogen phosphorylase"/>
    <property type="match status" value="1"/>
</dbReference>
<dbReference type="AlphaFoldDB" id="A0A0G2HIY6"/>
<protein>
    <recommendedName>
        <fullName evidence="3">Glycosyltransferase family 9 protein</fullName>
    </recommendedName>
</protein>